<dbReference type="EMBL" id="CP039355">
    <property type="protein sequence ID" value="QCE14856.1"/>
    <property type="molecule type" value="Genomic_DNA"/>
</dbReference>
<dbReference type="Proteomes" id="UP000501690">
    <property type="component" value="Linkage Group LG11"/>
</dbReference>
<organism evidence="1 2">
    <name type="scientific">Vigna unguiculata</name>
    <name type="common">Cowpea</name>
    <dbReference type="NCBI Taxonomy" id="3917"/>
    <lineage>
        <taxon>Eukaryota</taxon>
        <taxon>Viridiplantae</taxon>
        <taxon>Streptophyta</taxon>
        <taxon>Embryophyta</taxon>
        <taxon>Tracheophyta</taxon>
        <taxon>Spermatophyta</taxon>
        <taxon>Magnoliopsida</taxon>
        <taxon>eudicotyledons</taxon>
        <taxon>Gunneridae</taxon>
        <taxon>Pentapetalae</taxon>
        <taxon>rosids</taxon>
        <taxon>fabids</taxon>
        <taxon>Fabales</taxon>
        <taxon>Fabaceae</taxon>
        <taxon>Papilionoideae</taxon>
        <taxon>50 kb inversion clade</taxon>
        <taxon>NPAAA clade</taxon>
        <taxon>indigoferoid/millettioid clade</taxon>
        <taxon>Phaseoleae</taxon>
        <taxon>Vigna</taxon>
    </lineage>
</organism>
<keyword evidence="2" id="KW-1185">Reference proteome</keyword>
<sequence length="158" mass="17277">MTAPASVTTIFTHEQQCTKPKPLPQLCITPESPWLHNLLARTARTAPTFTNAKPPHLLLREPTAATTKLRCCLLRSSRGPHHNSTTRTPSNDLLHAITHGPADGRATLHLLSESRCKAAKHGFVRWKSTKQAAEGDYGVRNVTGEVTLGFTLGEGELR</sequence>
<reference evidence="1 2" key="1">
    <citation type="submission" date="2019-04" db="EMBL/GenBank/DDBJ databases">
        <title>An improved genome assembly and genetic linkage map for asparagus bean, Vigna unguiculata ssp. sesquipedialis.</title>
        <authorList>
            <person name="Xia Q."/>
            <person name="Zhang R."/>
            <person name="Dong Y."/>
        </authorList>
    </citation>
    <scope>NUCLEOTIDE SEQUENCE [LARGE SCALE GENOMIC DNA]</scope>
    <source>
        <tissue evidence="1">Leaf</tissue>
    </source>
</reference>
<dbReference type="AlphaFoldDB" id="A0A4D6NMJ2"/>
<gene>
    <name evidence="1" type="ORF">DEO72_LG11g1862</name>
</gene>
<proteinExistence type="predicted"/>
<evidence type="ECO:0000313" key="2">
    <source>
        <dbReference type="Proteomes" id="UP000501690"/>
    </source>
</evidence>
<protein>
    <submittedName>
        <fullName evidence="1">Uncharacterized protein</fullName>
    </submittedName>
</protein>
<accession>A0A4D6NMJ2</accession>
<name>A0A4D6NMJ2_VIGUN</name>
<evidence type="ECO:0000313" key="1">
    <source>
        <dbReference type="EMBL" id="QCE14856.1"/>
    </source>
</evidence>